<protein>
    <recommendedName>
        <fullName evidence="3">Alcohol acetyltransferase</fullName>
    </recommendedName>
</protein>
<reference evidence="1 2" key="1">
    <citation type="submission" date="2016-07" db="EMBL/GenBank/DDBJ databases">
        <title>Pervasive Adenine N6-methylation of Active Genes in Fungi.</title>
        <authorList>
            <consortium name="DOE Joint Genome Institute"/>
            <person name="Mondo S.J."/>
            <person name="Dannebaum R.O."/>
            <person name="Kuo R.C."/>
            <person name="Labutti K."/>
            <person name="Haridas S."/>
            <person name="Kuo A."/>
            <person name="Salamov A."/>
            <person name="Ahrendt S.R."/>
            <person name="Lipzen A."/>
            <person name="Sullivan W."/>
            <person name="Andreopoulos W.B."/>
            <person name="Clum A."/>
            <person name="Lindquist E."/>
            <person name="Daum C."/>
            <person name="Ramamoorthy G.K."/>
            <person name="Gryganskyi A."/>
            <person name="Culley D."/>
            <person name="Magnuson J.K."/>
            <person name="James T.Y."/>
            <person name="O'Malley M.A."/>
            <person name="Stajich J.E."/>
            <person name="Spatafora J.W."/>
            <person name="Visel A."/>
            <person name="Grigoriev I.V."/>
        </authorList>
    </citation>
    <scope>NUCLEOTIDE SEQUENCE [LARGE SCALE GENOMIC DNA]</scope>
    <source>
        <strain evidence="1 2">62-1032</strain>
    </source>
</reference>
<dbReference type="InParanoid" id="A0A1Y2ED14"/>
<dbReference type="InterPro" id="IPR023213">
    <property type="entry name" value="CAT-like_dom_sf"/>
</dbReference>
<evidence type="ECO:0000313" key="2">
    <source>
        <dbReference type="Proteomes" id="UP000193467"/>
    </source>
</evidence>
<feature type="non-terminal residue" evidence="1">
    <location>
        <position position="1"/>
    </location>
</feature>
<evidence type="ECO:0008006" key="3">
    <source>
        <dbReference type="Google" id="ProtNLM"/>
    </source>
</evidence>
<dbReference type="OrthoDB" id="3355480at2759"/>
<proteinExistence type="predicted"/>
<name>A0A1Y2ED14_9BASI</name>
<dbReference type="STRING" id="106004.A0A1Y2ED14"/>
<gene>
    <name evidence="1" type="ORF">BCR35DRAFT_269770</name>
</gene>
<organism evidence="1 2">
    <name type="scientific">Leucosporidium creatinivorum</name>
    <dbReference type="NCBI Taxonomy" id="106004"/>
    <lineage>
        <taxon>Eukaryota</taxon>
        <taxon>Fungi</taxon>
        <taxon>Dikarya</taxon>
        <taxon>Basidiomycota</taxon>
        <taxon>Pucciniomycotina</taxon>
        <taxon>Microbotryomycetes</taxon>
        <taxon>Leucosporidiales</taxon>
        <taxon>Leucosporidium</taxon>
    </lineage>
</organism>
<sequence>FKRRLGPTEVSYYLGSRGEGVESGVNDMYLHIGFKARASLMNPERLLDIWTELTSRHGLLAATVEYENVNEVRFCYEPPKNAAAARAKAKSLMEVRAGQDQKELLDSYLNGSRTLSDERLSYLVFSTPETSFLPADLEQEQEYDMHLFCTHFLGDGMALHTTANELFTLLAAKPAEEGEPNIKKDGEEEEPAAFEVEKLAQAMESKLTTPEGWGRMAWAGARVEFNRTQAKLVGGQAFPRAKLGERRTLVPTISYDSATTKKALSSCKSHSTTISHAIFALSNIAYIRSTTAGTGKGERDERLPSMLYSALNLRPYLQSGGDWYHIAIGYYNIILPSFLPSTISAAEAFWYRASVVRKQTSEVVKSKWMASRAKLMALERERRAVGFEREDERRRAPKVVVPEVNKVEEKVEEKKKVVVPSTALMGLSMLGNLDGMYAHKNYHGLQLHTLTTGSRQRPGALLLFAYTFAGKLWLSLGYDSMGFQEGVIESWWTEMQKGVDEFLLA</sequence>
<dbReference type="Proteomes" id="UP000193467">
    <property type="component" value="Unassembled WGS sequence"/>
</dbReference>
<dbReference type="AlphaFoldDB" id="A0A1Y2ED14"/>
<dbReference type="EMBL" id="MCGR01000057">
    <property type="protein sequence ID" value="ORY69307.1"/>
    <property type="molecule type" value="Genomic_DNA"/>
</dbReference>
<accession>A0A1Y2ED14</accession>
<comment type="caution">
    <text evidence="1">The sequence shown here is derived from an EMBL/GenBank/DDBJ whole genome shotgun (WGS) entry which is preliminary data.</text>
</comment>
<dbReference type="Gene3D" id="3.30.559.10">
    <property type="entry name" value="Chloramphenicol acetyltransferase-like domain"/>
    <property type="match status" value="1"/>
</dbReference>
<keyword evidence="2" id="KW-1185">Reference proteome</keyword>
<evidence type="ECO:0000313" key="1">
    <source>
        <dbReference type="EMBL" id="ORY69307.1"/>
    </source>
</evidence>